<dbReference type="EMBL" id="JAGFNK010001281">
    <property type="protein sequence ID" value="KAI9432893.1"/>
    <property type="molecule type" value="Genomic_DNA"/>
</dbReference>
<proteinExistence type="predicted"/>
<evidence type="ECO:0000313" key="1">
    <source>
        <dbReference type="EMBL" id="KAI9432893.1"/>
    </source>
</evidence>
<accession>A0ACC0TRK8</accession>
<name>A0ACC0TRK8_9AGAM</name>
<gene>
    <name evidence="1" type="ORF">F5148DRAFT_1278700</name>
</gene>
<comment type="caution">
    <text evidence="1">The sequence shown here is derived from an EMBL/GenBank/DDBJ whole genome shotgun (WGS) entry which is preliminary data.</text>
</comment>
<sequence length="200" mass="22354">MLAQEPILVLITIYSSMVYAAFPVIFIDRHGLTISQNGLIFLGPYSNIWINGGRYKIIVREWRGFPPPERLLYPATIGGPLLVVGSFWLGWAGAYKAVPCTMIRSATAAAFPLFTTQMFNNVGCFKTILRKSLPFVLTRLLYRWAYNGPEPLLASLLPCLAPIPFIFLKYGARIRTRRSDLEIAKQLAAEKEAREKGGGV</sequence>
<evidence type="ECO:0000313" key="2">
    <source>
        <dbReference type="Proteomes" id="UP001207468"/>
    </source>
</evidence>
<protein>
    <submittedName>
        <fullName evidence="1">Uncharacterized protein</fullName>
    </submittedName>
</protein>
<organism evidence="1 2">
    <name type="scientific">Russula earlei</name>
    <dbReference type="NCBI Taxonomy" id="71964"/>
    <lineage>
        <taxon>Eukaryota</taxon>
        <taxon>Fungi</taxon>
        <taxon>Dikarya</taxon>
        <taxon>Basidiomycota</taxon>
        <taxon>Agaricomycotina</taxon>
        <taxon>Agaricomycetes</taxon>
        <taxon>Russulales</taxon>
        <taxon>Russulaceae</taxon>
        <taxon>Russula</taxon>
    </lineage>
</organism>
<reference evidence="1" key="1">
    <citation type="submission" date="2021-03" db="EMBL/GenBank/DDBJ databases">
        <title>Evolutionary priming and transition to the ectomycorrhizal habit in an iconic lineage of mushroom-forming fungi: is preadaptation a requirement?</title>
        <authorList>
            <consortium name="DOE Joint Genome Institute"/>
            <person name="Looney B.P."/>
            <person name="Miyauchi S."/>
            <person name="Morin E."/>
            <person name="Drula E."/>
            <person name="Courty P.E."/>
            <person name="Chicoki N."/>
            <person name="Fauchery L."/>
            <person name="Kohler A."/>
            <person name="Kuo A."/>
            <person name="LaButti K."/>
            <person name="Pangilinan J."/>
            <person name="Lipzen A."/>
            <person name="Riley R."/>
            <person name="Andreopoulos W."/>
            <person name="He G."/>
            <person name="Johnson J."/>
            <person name="Barry K.W."/>
            <person name="Grigoriev I.V."/>
            <person name="Nagy L."/>
            <person name="Hibbett D."/>
            <person name="Henrissat B."/>
            <person name="Matheny P.B."/>
            <person name="Labbe J."/>
            <person name="Martin A.F."/>
        </authorList>
    </citation>
    <scope>NUCLEOTIDE SEQUENCE</scope>
    <source>
        <strain evidence="1">BPL698</strain>
    </source>
</reference>
<dbReference type="Proteomes" id="UP001207468">
    <property type="component" value="Unassembled WGS sequence"/>
</dbReference>
<keyword evidence="2" id="KW-1185">Reference proteome</keyword>